<accession>A0A1Y6HLN9</accession>
<reference evidence="2 4" key="2">
    <citation type="submission" date="2017-05" db="EMBL/GenBank/DDBJ databases">
        <authorList>
            <person name="Blom J."/>
        </authorList>
    </citation>
    <scope>NUCLEOTIDE SEQUENCE [LARGE SCALE GENOMIC DNA]</scope>
    <source>
        <strain evidence="2">PD885</strain>
    </source>
</reference>
<evidence type="ECO:0000313" key="5">
    <source>
        <dbReference type="Proteomes" id="UP000195953"/>
    </source>
</evidence>
<proteinExistence type="predicted"/>
<dbReference type="Proteomes" id="UP000195877">
    <property type="component" value="Chromosome 1"/>
</dbReference>
<evidence type="ECO:0000313" key="2">
    <source>
        <dbReference type="EMBL" id="SMQ98097.1"/>
    </source>
</evidence>
<dbReference type="Proteomes" id="UP000195953">
    <property type="component" value="Chromosome 1"/>
</dbReference>
<keyword evidence="4" id="KW-1185">Reference proteome</keyword>
<name>A0A1Y6HLN9_9XANT</name>
<evidence type="ECO:0000313" key="3">
    <source>
        <dbReference type="EMBL" id="SMR04439.1"/>
    </source>
</evidence>
<dbReference type="AlphaFoldDB" id="A0A1Y6HLN9"/>
<dbReference type="EMBL" id="LT853885">
    <property type="protein sequence ID" value="SMR04439.1"/>
    <property type="molecule type" value="Genomic_DNA"/>
</dbReference>
<feature type="region of interest" description="Disordered" evidence="1">
    <location>
        <begin position="34"/>
        <end position="65"/>
    </location>
</feature>
<sequence length="65" mass="7157">MKYRLPGRAGGASPDPAVDMPYVTAGKWRMHARQLRSGHDRGPWSTRDTQVSGDFAANRNIGAME</sequence>
<gene>
    <name evidence="3" type="ORF">PD5205_03161</name>
    <name evidence="2" type="ORF">PD885_00834</name>
</gene>
<protein>
    <submittedName>
        <fullName evidence="3">Uncharacterized protein</fullName>
    </submittedName>
</protein>
<reference evidence="3 5" key="1">
    <citation type="submission" date="2017-05" db="EMBL/GenBank/DDBJ databases">
        <authorList>
            <person name="Song R."/>
            <person name="Chenine A.L."/>
            <person name="Ruprecht R.M."/>
        </authorList>
    </citation>
    <scope>NUCLEOTIDE SEQUENCE [LARGE SCALE GENOMIC DNA]</scope>
    <source>
        <strain evidence="3">PD5205</strain>
    </source>
</reference>
<evidence type="ECO:0000313" key="4">
    <source>
        <dbReference type="Proteomes" id="UP000195877"/>
    </source>
</evidence>
<dbReference type="EMBL" id="LT853882">
    <property type="protein sequence ID" value="SMQ98097.1"/>
    <property type="molecule type" value="Genomic_DNA"/>
</dbReference>
<organism evidence="3 5">
    <name type="scientific">Xanthomonas fragariae</name>
    <dbReference type="NCBI Taxonomy" id="48664"/>
    <lineage>
        <taxon>Bacteria</taxon>
        <taxon>Pseudomonadati</taxon>
        <taxon>Pseudomonadota</taxon>
        <taxon>Gammaproteobacteria</taxon>
        <taxon>Lysobacterales</taxon>
        <taxon>Lysobacteraceae</taxon>
        <taxon>Xanthomonas</taxon>
    </lineage>
</organism>
<evidence type="ECO:0000256" key="1">
    <source>
        <dbReference type="SAM" id="MobiDB-lite"/>
    </source>
</evidence>